<dbReference type="STRING" id="1073089.A0A1L9R7D4"/>
<dbReference type="RefSeq" id="XP_040684513.1">
    <property type="nucleotide sequence ID" value="XM_040838898.1"/>
</dbReference>
<feature type="domain" description="Beta-lactamase-like ARB-00930-like C-terminal" evidence="3">
    <location>
        <begin position="419"/>
        <end position="559"/>
    </location>
</feature>
<dbReference type="InterPro" id="IPR051478">
    <property type="entry name" value="Beta-lactamase-like_AB/R"/>
</dbReference>
<proteinExistence type="predicted"/>
<reference evidence="5" key="1">
    <citation type="journal article" date="2017" name="Genome Biol.">
        <title>Comparative genomics reveals high biological diversity and specific adaptations in the industrially and medically important fungal genus Aspergillus.</title>
        <authorList>
            <person name="de Vries R.P."/>
            <person name="Riley R."/>
            <person name="Wiebenga A."/>
            <person name="Aguilar-Osorio G."/>
            <person name="Amillis S."/>
            <person name="Uchima C.A."/>
            <person name="Anderluh G."/>
            <person name="Asadollahi M."/>
            <person name="Askin M."/>
            <person name="Barry K."/>
            <person name="Battaglia E."/>
            <person name="Bayram O."/>
            <person name="Benocci T."/>
            <person name="Braus-Stromeyer S.A."/>
            <person name="Caldana C."/>
            <person name="Canovas D."/>
            <person name="Cerqueira G.C."/>
            <person name="Chen F."/>
            <person name="Chen W."/>
            <person name="Choi C."/>
            <person name="Clum A."/>
            <person name="Dos Santos R.A."/>
            <person name="Damasio A.R."/>
            <person name="Diallinas G."/>
            <person name="Emri T."/>
            <person name="Fekete E."/>
            <person name="Flipphi M."/>
            <person name="Freyberg S."/>
            <person name="Gallo A."/>
            <person name="Gournas C."/>
            <person name="Habgood R."/>
            <person name="Hainaut M."/>
            <person name="Harispe M.L."/>
            <person name="Henrissat B."/>
            <person name="Hilden K.S."/>
            <person name="Hope R."/>
            <person name="Hossain A."/>
            <person name="Karabika E."/>
            <person name="Karaffa L."/>
            <person name="Karanyi Z."/>
            <person name="Krasevec N."/>
            <person name="Kuo A."/>
            <person name="Kusch H."/>
            <person name="LaButti K."/>
            <person name="Lagendijk E.L."/>
            <person name="Lapidus A."/>
            <person name="Levasseur A."/>
            <person name="Lindquist E."/>
            <person name="Lipzen A."/>
            <person name="Logrieco A.F."/>
            <person name="MacCabe A."/>
            <person name="Maekelae M.R."/>
            <person name="Malavazi I."/>
            <person name="Melin P."/>
            <person name="Meyer V."/>
            <person name="Mielnichuk N."/>
            <person name="Miskei M."/>
            <person name="Molnar A.P."/>
            <person name="Mule G."/>
            <person name="Ngan C.Y."/>
            <person name="Orejas M."/>
            <person name="Orosz E."/>
            <person name="Ouedraogo J.P."/>
            <person name="Overkamp K.M."/>
            <person name="Park H.-S."/>
            <person name="Perrone G."/>
            <person name="Piumi F."/>
            <person name="Punt P.J."/>
            <person name="Ram A.F."/>
            <person name="Ramon A."/>
            <person name="Rauscher S."/>
            <person name="Record E."/>
            <person name="Riano-Pachon D.M."/>
            <person name="Robert V."/>
            <person name="Roehrig J."/>
            <person name="Ruller R."/>
            <person name="Salamov A."/>
            <person name="Salih N.S."/>
            <person name="Samson R.A."/>
            <person name="Sandor E."/>
            <person name="Sanguinetti M."/>
            <person name="Schuetze T."/>
            <person name="Sepcic K."/>
            <person name="Shelest E."/>
            <person name="Sherlock G."/>
            <person name="Sophianopoulou V."/>
            <person name="Squina F.M."/>
            <person name="Sun H."/>
            <person name="Susca A."/>
            <person name="Todd R.B."/>
            <person name="Tsang A."/>
            <person name="Unkles S.E."/>
            <person name="van de Wiele N."/>
            <person name="van Rossen-Uffink D."/>
            <person name="Oliveira J.V."/>
            <person name="Vesth T.C."/>
            <person name="Visser J."/>
            <person name="Yu J.-H."/>
            <person name="Zhou M."/>
            <person name="Andersen M.R."/>
            <person name="Archer D.B."/>
            <person name="Baker S.E."/>
            <person name="Benoit I."/>
            <person name="Brakhage A.A."/>
            <person name="Braus G.H."/>
            <person name="Fischer R."/>
            <person name="Frisvad J.C."/>
            <person name="Goldman G.H."/>
            <person name="Houbraken J."/>
            <person name="Oakley B."/>
            <person name="Pocsi I."/>
            <person name="Scazzocchio C."/>
            <person name="Seiboth B."/>
            <person name="vanKuyk P.A."/>
            <person name="Wortman J."/>
            <person name="Dyer P.S."/>
            <person name="Grigoriev I.V."/>
        </authorList>
    </citation>
    <scope>NUCLEOTIDE SEQUENCE [LARGE SCALE GENOMIC DNA]</scope>
    <source>
        <strain evidence="5">DTO 134E9</strain>
    </source>
</reference>
<dbReference type="GeneID" id="63754746"/>
<accession>A0A1L9R7D4</accession>
<feature type="chain" id="PRO_5012159980" evidence="1">
    <location>
        <begin position="16"/>
        <end position="559"/>
    </location>
</feature>
<keyword evidence="5" id="KW-1185">Reference proteome</keyword>
<dbReference type="EMBL" id="KV878216">
    <property type="protein sequence ID" value="OJJ30836.1"/>
    <property type="molecule type" value="Genomic_DNA"/>
</dbReference>
<dbReference type="Gene3D" id="3.40.710.10">
    <property type="entry name" value="DD-peptidase/beta-lactamase superfamily"/>
    <property type="match status" value="1"/>
</dbReference>
<dbReference type="Proteomes" id="UP000184383">
    <property type="component" value="Unassembled WGS sequence"/>
</dbReference>
<dbReference type="PANTHER" id="PTHR22935">
    <property type="entry name" value="PENICILLIN-BINDING PROTEIN"/>
    <property type="match status" value="1"/>
</dbReference>
<sequence length="559" mass="61040">MHPLVLFFFFTACLASKYCPLLGPVFPAAKHLSDSESFAAAKIHLSNTLDKAIKTSSILNSNTTSLSLQLFSTNDVDPLLEYYYTAPIIQNATTGVTKVDADSVFRIGSVTKVLTILVLLVEEGDAIFHEPITKYIPELRNAGVADDEIDSVRWDEVTIGELASQLSGIGRDYGFIDLSRFLPESQQRALGLPALPENEIPPCGSLRICTRAQFFEGMTKEHPAFPTSSTPVYSNAAYEILAFALEDMKNQSFESLLQRDIINPLHLHGTTYSKPHDKYGVIPRDPTSSFWDTDLGNVSAAGSVYSTATDMAALGRAILKSTLLPKPMTRRWLKPASHTSSLDLAVGWPWEILSFNQSRTLDLYTKLGDVGDYSAVFALSPEYGFGFIAMVAGDDSSDVTRQVADVVSNAALPALEDAAREEACCRFSGEYATDQANSSISITADDGPGLKVEHWINNSTDMFDSLKTLAQPIQLSNVSIRLYPTGLETKNRVSFRAITVDPFAPPGLGPVTSSCWSWVLIDRNLYGSVGLDEFVFDVDDEGNAVAVTPRGLRVSLERV</sequence>
<evidence type="ECO:0000259" key="2">
    <source>
        <dbReference type="Pfam" id="PF00144"/>
    </source>
</evidence>
<keyword evidence="1" id="KW-0732">Signal</keyword>
<evidence type="ECO:0000313" key="5">
    <source>
        <dbReference type="Proteomes" id="UP000184383"/>
    </source>
</evidence>
<dbReference type="OrthoDB" id="10250282at2759"/>
<feature type="signal peptide" evidence="1">
    <location>
        <begin position="1"/>
        <end position="15"/>
    </location>
</feature>
<dbReference type="AlphaFoldDB" id="A0A1L9R7D4"/>
<dbReference type="PANTHER" id="PTHR22935:SF97">
    <property type="entry name" value="BETA-LACTAMASE-RELATED DOMAIN-CONTAINING PROTEIN"/>
    <property type="match status" value="1"/>
</dbReference>
<dbReference type="SUPFAM" id="SSF56601">
    <property type="entry name" value="beta-lactamase/transpeptidase-like"/>
    <property type="match status" value="1"/>
</dbReference>
<dbReference type="VEuPathDB" id="FungiDB:ASPWEDRAFT_672801"/>
<feature type="domain" description="Beta-lactamase-related" evidence="2">
    <location>
        <begin position="95"/>
        <end position="397"/>
    </location>
</feature>
<dbReference type="Pfam" id="PF00144">
    <property type="entry name" value="Beta-lactamase"/>
    <property type="match status" value="1"/>
</dbReference>
<dbReference type="InterPro" id="IPR058664">
    <property type="entry name" value="ARB_00930-like_C"/>
</dbReference>
<evidence type="ECO:0000256" key="1">
    <source>
        <dbReference type="SAM" id="SignalP"/>
    </source>
</evidence>
<name>A0A1L9R7D4_ASPWE</name>
<organism evidence="4 5">
    <name type="scientific">Aspergillus wentii DTO 134E9</name>
    <dbReference type="NCBI Taxonomy" id="1073089"/>
    <lineage>
        <taxon>Eukaryota</taxon>
        <taxon>Fungi</taxon>
        <taxon>Dikarya</taxon>
        <taxon>Ascomycota</taxon>
        <taxon>Pezizomycotina</taxon>
        <taxon>Eurotiomycetes</taxon>
        <taxon>Eurotiomycetidae</taxon>
        <taxon>Eurotiales</taxon>
        <taxon>Aspergillaceae</taxon>
        <taxon>Aspergillus</taxon>
        <taxon>Aspergillus subgen. Cremei</taxon>
    </lineage>
</organism>
<protein>
    <submittedName>
        <fullName evidence="4">Uncharacterized protein</fullName>
    </submittedName>
</protein>
<evidence type="ECO:0000259" key="3">
    <source>
        <dbReference type="Pfam" id="PF26335"/>
    </source>
</evidence>
<dbReference type="InterPro" id="IPR001466">
    <property type="entry name" value="Beta-lactam-related"/>
</dbReference>
<dbReference type="Pfam" id="PF26335">
    <property type="entry name" value="ARB_00930_C"/>
    <property type="match status" value="1"/>
</dbReference>
<dbReference type="InterPro" id="IPR012338">
    <property type="entry name" value="Beta-lactam/transpept-like"/>
</dbReference>
<evidence type="ECO:0000313" key="4">
    <source>
        <dbReference type="EMBL" id="OJJ30836.1"/>
    </source>
</evidence>
<gene>
    <name evidence="4" type="ORF">ASPWEDRAFT_672801</name>
</gene>